<dbReference type="Proteomes" id="UP001212841">
    <property type="component" value="Unassembled WGS sequence"/>
</dbReference>
<feature type="compositionally biased region" description="Basic and acidic residues" evidence="10">
    <location>
        <begin position="251"/>
        <end position="262"/>
    </location>
</feature>
<feature type="region of interest" description="Disordered" evidence="10">
    <location>
        <begin position="1"/>
        <end position="38"/>
    </location>
</feature>
<comment type="subcellular location">
    <subcellularLocation>
        <location evidence="2">Cytoplasm</location>
    </subcellularLocation>
    <subcellularLocation>
        <location evidence="1">Nucleus</location>
    </subcellularLocation>
</comment>
<feature type="compositionally biased region" description="Polar residues" evidence="10">
    <location>
        <begin position="23"/>
        <end position="36"/>
    </location>
</feature>
<evidence type="ECO:0000256" key="7">
    <source>
        <dbReference type="ARBA" id="ARBA00023015"/>
    </source>
</evidence>
<feature type="compositionally biased region" description="Basic and acidic residues" evidence="10">
    <location>
        <begin position="270"/>
        <end position="284"/>
    </location>
</feature>
<evidence type="ECO:0000256" key="6">
    <source>
        <dbReference type="ARBA" id="ARBA00022843"/>
    </source>
</evidence>
<evidence type="ECO:0000256" key="10">
    <source>
        <dbReference type="SAM" id="MobiDB-lite"/>
    </source>
</evidence>
<accession>A0AAD5S7A1</accession>
<gene>
    <name evidence="12" type="ORF">HK097_010732</name>
</gene>
<dbReference type="EMBL" id="JADGJD010000821">
    <property type="protein sequence ID" value="KAJ3048264.1"/>
    <property type="molecule type" value="Genomic_DNA"/>
</dbReference>
<dbReference type="GO" id="GO:0006355">
    <property type="term" value="P:regulation of DNA-templated transcription"/>
    <property type="evidence" value="ECO:0007669"/>
    <property type="project" value="InterPro"/>
</dbReference>
<keyword evidence="6" id="KW-0832">Ubl conjugation</keyword>
<evidence type="ECO:0000256" key="8">
    <source>
        <dbReference type="ARBA" id="ARBA00023163"/>
    </source>
</evidence>
<feature type="compositionally biased region" description="Basic and acidic residues" evidence="10">
    <location>
        <begin position="81"/>
        <end position="113"/>
    </location>
</feature>
<feature type="compositionally biased region" description="Pro residues" evidence="10">
    <location>
        <begin position="59"/>
        <end position="72"/>
    </location>
</feature>
<dbReference type="Pfam" id="PF10497">
    <property type="entry name" value="zf-4CXXC_R1"/>
    <property type="match status" value="1"/>
</dbReference>
<evidence type="ECO:0000256" key="4">
    <source>
        <dbReference type="ARBA" id="ARBA00022499"/>
    </source>
</evidence>
<comment type="caution">
    <text evidence="12">The sequence shown here is derived from an EMBL/GenBank/DDBJ whole genome shotgun (WGS) entry which is preliminary data.</text>
</comment>
<name>A0AAD5S7A1_9FUNG</name>
<evidence type="ECO:0000256" key="5">
    <source>
        <dbReference type="ARBA" id="ARBA00022553"/>
    </source>
</evidence>
<keyword evidence="8" id="KW-0804">Transcription</keyword>
<feature type="region of interest" description="Disordered" evidence="10">
    <location>
        <begin position="251"/>
        <end position="284"/>
    </location>
</feature>
<feature type="region of interest" description="Disordered" evidence="10">
    <location>
        <begin position="54"/>
        <end position="134"/>
    </location>
</feature>
<dbReference type="AlphaFoldDB" id="A0AAD5S7A1"/>
<proteinExistence type="predicted"/>
<evidence type="ECO:0000256" key="3">
    <source>
        <dbReference type="ARBA" id="ARBA00022490"/>
    </source>
</evidence>
<evidence type="ECO:0000256" key="1">
    <source>
        <dbReference type="ARBA" id="ARBA00004123"/>
    </source>
</evidence>
<dbReference type="InterPro" id="IPR018866">
    <property type="entry name" value="Znf-4CXXC_R1"/>
</dbReference>
<keyword evidence="9" id="KW-0539">Nucleus</keyword>
<dbReference type="PANTHER" id="PTHR31169:SF8">
    <property type="entry name" value="ZINC-FINGER DOMAIN OF MONOAMINE-OXIDASE A REPRESSOR R1 PROTEIN"/>
    <property type="match status" value="1"/>
</dbReference>
<evidence type="ECO:0000259" key="11">
    <source>
        <dbReference type="Pfam" id="PF10497"/>
    </source>
</evidence>
<dbReference type="GO" id="GO:0005634">
    <property type="term" value="C:nucleus"/>
    <property type="evidence" value="ECO:0007669"/>
    <property type="project" value="UniProtKB-SubCell"/>
</dbReference>
<dbReference type="GO" id="GO:0005737">
    <property type="term" value="C:cytoplasm"/>
    <property type="evidence" value="ECO:0007669"/>
    <property type="project" value="UniProtKB-SubCell"/>
</dbReference>
<keyword evidence="7" id="KW-0805">Transcription regulation</keyword>
<evidence type="ECO:0000313" key="13">
    <source>
        <dbReference type="Proteomes" id="UP001212841"/>
    </source>
</evidence>
<keyword evidence="5" id="KW-0597">Phosphoprotein</keyword>
<dbReference type="PANTHER" id="PTHR31169">
    <property type="entry name" value="OS05G0300700 PROTEIN"/>
    <property type="match status" value="1"/>
</dbReference>
<organism evidence="12 13">
    <name type="scientific">Rhizophlyctis rosea</name>
    <dbReference type="NCBI Taxonomy" id="64517"/>
    <lineage>
        <taxon>Eukaryota</taxon>
        <taxon>Fungi</taxon>
        <taxon>Fungi incertae sedis</taxon>
        <taxon>Chytridiomycota</taxon>
        <taxon>Chytridiomycota incertae sedis</taxon>
        <taxon>Chytridiomycetes</taxon>
        <taxon>Rhizophlyctidales</taxon>
        <taxon>Rhizophlyctidaceae</taxon>
        <taxon>Rhizophlyctis</taxon>
    </lineage>
</organism>
<sequence>MPRSKAPAVTIEEVSEPDVEYNGQETELHSLSTTTPEIDDEKLAFLKEIYPYMFGQPAPEAPTPQAPAPEPSAPKKRKRAEKADKASEEFPEARRSRRLKGDPAPKEALHDSHVGPSAAAMSDDDAIDDSPNGRVYQVGGRIYSPDGTCCHQCRQKTLDPVVRYKDSRHEASGKKWKCPICRGKCRNAKGRVPTGQVFLNAQKMGFPNVELYLDALEEARAEGCKLPEYLERNYDGEVAKWLVAKGWVEREEDKEAEEEKKCGLQSMGVEKQETGGEVADGKEE</sequence>
<protein>
    <recommendedName>
        <fullName evidence="11">Zinc-finger domain-containing protein</fullName>
    </recommendedName>
</protein>
<evidence type="ECO:0000313" key="12">
    <source>
        <dbReference type="EMBL" id="KAJ3048264.1"/>
    </source>
</evidence>
<feature type="domain" description="Zinc-finger" evidence="11">
    <location>
        <begin position="163"/>
        <end position="213"/>
    </location>
</feature>
<dbReference type="InterPro" id="IPR040221">
    <property type="entry name" value="CDCA7/CDA7L"/>
</dbReference>
<keyword evidence="4" id="KW-1017">Isopeptide bond</keyword>
<keyword evidence="13" id="KW-1185">Reference proteome</keyword>
<keyword evidence="3" id="KW-0963">Cytoplasm</keyword>
<reference evidence="12" key="1">
    <citation type="submission" date="2020-05" db="EMBL/GenBank/DDBJ databases">
        <title>Phylogenomic resolution of chytrid fungi.</title>
        <authorList>
            <person name="Stajich J.E."/>
            <person name="Amses K."/>
            <person name="Simmons R."/>
            <person name="Seto K."/>
            <person name="Myers J."/>
            <person name="Bonds A."/>
            <person name="Quandt C.A."/>
            <person name="Barry K."/>
            <person name="Liu P."/>
            <person name="Grigoriev I."/>
            <person name="Longcore J.E."/>
            <person name="James T.Y."/>
        </authorList>
    </citation>
    <scope>NUCLEOTIDE SEQUENCE</scope>
    <source>
        <strain evidence="12">JEL0318</strain>
    </source>
</reference>
<evidence type="ECO:0000256" key="9">
    <source>
        <dbReference type="ARBA" id="ARBA00023242"/>
    </source>
</evidence>
<evidence type="ECO:0000256" key="2">
    <source>
        <dbReference type="ARBA" id="ARBA00004496"/>
    </source>
</evidence>